<feature type="repeat" description="PPR" evidence="2">
    <location>
        <begin position="476"/>
        <end position="511"/>
    </location>
</feature>
<dbReference type="FunFam" id="1.25.40.10:FF:000344">
    <property type="entry name" value="Pentatricopeptide repeat-containing protein"/>
    <property type="match status" value="1"/>
</dbReference>
<feature type="repeat" description="PPR" evidence="2">
    <location>
        <begin position="441"/>
        <end position="475"/>
    </location>
</feature>
<feature type="repeat" description="PPR" evidence="2">
    <location>
        <begin position="102"/>
        <end position="136"/>
    </location>
</feature>
<dbReference type="PANTHER" id="PTHR24015">
    <property type="entry name" value="OS07G0578800 PROTEIN-RELATED"/>
    <property type="match status" value="1"/>
</dbReference>
<dbReference type="GO" id="GO:0009451">
    <property type="term" value="P:RNA modification"/>
    <property type="evidence" value="ECO:0007669"/>
    <property type="project" value="InterPro"/>
</dbReference>
<dbReference type="PANTHER" id="PTHR24015:SF930">
    <property type="entry name" value="PPR CONTAINING PLANT-LIKE PROTEIN"/>
    <property type="match status" value="1"/>
</dbReference>
<dbReference type="FunFam" id="1.25.40.10:FF:001175">
    <property type="entry name" value="Pentatricopeptide repeat-containing protein At1g19720"/>
    <property type="match status" value="1"/>
</dbReference>
<dbReference type="GO" id="GO:0099402">
    <property type="term" value="P:plant organ development"/>
    <property type="evidence" value="ECO:0007669"/>
    <property type="project" value="UniProtKB-ARBA"/>
</dbReference>
<sequence>MTTQMAKLIRNGLFKEVLTLYSQFHSASISGMFLPKKPAFPYLLKACAGLKALSEAQMLHAHIIKSGFQFNIHTATALASVYMKLGLVDNATYVFDEIPQPTIALYNAVISGFSQNGFSDKALKMFRLANDRNVRPDSVTIASGLSACFDVEHGVQLHSWAVKIGVEIDIYVATSLVTMYLSSRALASAERLFLMIHNKSVVFYNAYLSGMQQNGANCQVLSTFNEMRSSSGERPNSVTLLSVTSACANLKHLRYGRQVHALVTKGKQMFDTKIGTALVDMYSKCGSWDSAYEVFKELGSRRNLITWNSMIAGMMLNNQCESAVDLFAQLEGEEFLPDSATWNSMINGCSCLGKPEEAFIFFRKMISFGVVPSPKCITSLLTACSALCALRYGQEIHACVLRTGIDSDNFIATAMIDMYMKCGETTFAQDIFNHYEIRPTDPAFWNAMISGYGRNGRGEDASKLFYQMLEERVQPNLATFNCMLSMCSHTGQVDLGWQIFQLMIVDYSLQPTSEQLSIIIDMLGRSGLLKEAQDLLQEVTEPSSSVFASLLAASKQYIDSEVAEEMAKKLSALQPDNPIPFLILSNIYAGLEKWNDVERIRTFVGETKLRKVPGHSKVGVT</sequence>
<proteinExistence type="predicted"/>
<dbReference type="InterPro" id="IPR046960">
    <property type="entry name" value="PPR_At4g14850-like_plant"/>
</dbReference>
<evidence type="ECO:0000313" key="4">
    <source>
        <dbReference type="Proteomes" id="UP001161247"/>
    </source>
</evidence>
<gene>
    <name evidence="3" type="ORF">OLC1_LOCUS4298</name>
</gene>
<feature type="repeat" description="PPR" evidence="2">
    <location>
        <begin position="303"/>
        <end position="337"/>
    </location>
</feature>
<accession>A0AAV1CBI5</accession>
<feature type="repeat" description="PPR" evidence="2">
    <location>
        <begin position="338"/>
        <end position="372"/>
    </location>
</feature>
<reference evidence="3" key="1">
    <citation type="submission" date="2023-03" db="EMBL/GenBank/DDBJ databases">
        <authorList>
            <person name="Julca I."/>
        </authorList>
    </citation>
    <scope>NUCLEOTIDE SEQUENCE</scope>
</reference>
<protein>
    <submittedName>
        <fullName evidence="3">OLC1v1028025C1</fullName>
    </submittedName>
</protein>
<organism evidence="3 4">
    <name type="scientific">Oldenlandia corymbosa var. corymbosa</name>
    <dbReference type="NCBI Taxonomy" id="529605"/>
    <lineage>
        <taxon>Eukaryota</taxon>
        <taxon>Viridiplantae</taxon>
        <taxon>Streptophyta</taxon>
        <taxon>Embryophyta</taxon>
        <taxon>Tracheophyta</taxon>
        <taxon>Spermatophyta</taxon>
        <taxon>Magnoliopsida</taxon>
        <taxon>eudicotyledons</taxon>
        <taxon>Gunneridae</taxon>
        <taxon>Pentapetalae</taxon>
        <taxon>asterids</taxon>
        <taxon>lamiids</taxon>
        <taxon>Gentianales</taxon>
        <taxon>Rubiaceae</taxon>
        <taxon>Rubioideae</taxon>
        <taxon>Spermacoceae</taxon>
        <taxon>Hedyotis-Oldenlandia complex</taxon>
        <taxon>Oldenlandia</taxon>
    </lineage>
</organism>
<dbReference type="Pfam" id="PF01535">
    <property type="entry name" value="PPR"/>
    <property type="match status" value="3"/>
</dbReference>
<dbReference type="FunFam" id="1.25.40.10:FF:000158">
    <property type="entry name" value="pentatricopeptide repeat-containing protein At2g33680"/>
    <property type="match status" value="1"/>
</dbReference>
<dbReference type="GO" id="GO:0003723">
    <property type="term" value="F:RNA binding"/>
    <property type="evidence" value="ECO:0007669"/>
    <property type="project" value="InterPro"/>
</dbReference>
<dbReference type="InterPro" id="IPR046848">
    <property type="entry name" value="E_motif"/>
</dbReference>
<evidence type="ECO:0000256" key="1">
    <source>
        <dbReference type="ARBA" id="ARBA00022737"/>
    </source>
</evidence>
<dbReference type="InterPro" id="IPR011990">
    <property type="entry name" value="TPR-like_helical_dom_sf"/>
</dbReference>
<dbReference type="PROSITE" id="PS51375">
    <property type="entry name" value="PPR"/>
    <property type="match status" value="5"/>
</dbReference>
<dbReference type="Pfam" id="PF13041">
    <property type="entry name" value="PPR_2"/>
    <property type="match status" value="2"/>
</dbReference>
<dbReference type="NCBIfam" id="TIGR00756">
    <property type="entry name" value="PPR"/>
    <property type="match status" value="5"/>
</dbReference>
<keyword evidence="1" id="KW-0677">Repeat</keyword>
<evidence type="ECO:0000256" key="2">
    <source>
        <dbReference type="PROSITE-ProRule" id="PRU00708"/>
    </source>
</evidence>
<dbReference type="AlphaFoldDB" id="A0AAV1CBI5"/>
<dbReference type="EMBL" id="OX459119">
    <property type="protein sequence ID" value="CAI9092706.1"/>
    <property type="molecule type" value="Genomic_DNA"/>
</dbReference>
<keyword evidence="4" id="KW-1185">Reference proteome</keyword>
<dbReference type="InterPro" id="IPR002885">
    <property type="entry name" value="PPR_rpt"/>
</dbReference>
<dbReference type="Proteomes" id="UP001161247">
    <property type="component" value="Chromosome 2"/>
</dbReference>
<dbReference type="Gene3D" id="1.25.40.10">
    <property type="entry name" value="Tetratricopeptide repeat domain"/>
    <property type="match status" value="4"/>
</dbReference>
<name>A0AAV1CBI5_OLDCO</name>
<evidence type="ECO:0000313" key="3">
    <source>
        <dbReference type="EMBL" id="CAI9092706.1"/>
    </source>
</evidence>
<dbReference type="Pfam" id="PF20431">
    <property type="entry name" value="E_motif"/>
    <property type="match status" value="1"/>
</dbReference>